<reference evidence="8" key="1">
    <citation type="journal article" date="2014" name="Int. J. Syst. Evol. Microbiol.">
        <title>Complete genome sequence of Corynebacterium casei LMG S-19264T (=DSM 44701T), isolated from a smear-ripened cheese.</title>
        <authorList>
            <consortium name="US DOE Joint Genome Institute (JGI-PGF)"/>
            <person name="Walter F."/>
            <person name="Albersmeier A."/>
            <person name="Kalinowski J."/>
            <person name="Ruckert C."/>
        </authorList>
    </citation>
    <scope>NUCLEOTIDE SEQUENCE</scope>
    <source>
        <strain evidence="8">CGMCC 1.10859</strain>
    </source>
</reference>
<reference evidence="9 10" key="2">
    <citation type="submission" date="2016-10" db="EMBL/GenBank/DDBJ databases">
        <authorList>
            <person name="Varghese N."/>
            <person name="Submissions S."/>
        </authorList>
    </citation>
    <scope>NUCLEOTIDE SEQUENCE [LARGE SCALE GENOMIC DNA]</scope>
    <source>
        <strain evidence="9 10">DSM 24802</strain>
    </source>
</reference>
<accession>A0AAN4UQ12</accession>
<evidence type="ECO:0000256" key="3">
    <source>
        <dbReference type="ARBA" id="ARBA00022692"/>
    </source>
</evidence>
<reference evidence="8" key="3">
    <citation type="submission" date="2023-06" db="EMBL/GenBank/DDBJ databases">
        <authorList>
            <person name="Sun Q."/>
            <person name="Zhou Y."/>
        </authorList>
    </citation>
    <scope>NUCLEOTIDE SEQUENCE</scope>
    <source>
        <strain evidence="8">CGMCC 1.10859</strain>
    </source>
</reference>
<comment type="subcellular location">
    <subcellularLocation>
        <location evidence="1">Membrane</location>
        <topology evidence="1">Multi-pass membrane protein</topology>
    </subcellularLocation>
</comment>
<evidence type="ECO:0000256" key="4">
    <source>
        <dbReference type="ARBA" id="ARBA00022989"/>
    </source>
</evidence>
<evidence type="ECO:0000313" key="10">
    <source>
        <dbReference type="Proteomes" id="UP000199541"/>
    </source>
</evidence>
<evidence type="ECO:0000256" key="6">
    <source>
        <dbReference type="SAM" id="Phobius"/>
    </source>
</evidence>
<feature type="domain" description="EamA" evidence="7">
    <location>
        <begin position="11"/>
        <end position="144"/>
    </location>
</feature>
<evidence type="ECO:0000256" key="1">
    <source>
        <dbReference type="ARBA" id="ARBA00004141"/>
    </source>
</evidence>
<feature type="transmembrane region" description="Helical" evidence="6">
    <location>
        <begin position="268"/>
        <end position="288"/>
    </location>
</feature>
<protein>
    <submittedName>
        <fullName evidence="9">EamA-like transporter family protein</fullName>
    </submittedName>
</protein>
<evidence type="ECO:0000313" key="9">
    <source>
        <dbReference type="EMBL" id="SDW58866.1"/>
    </source>
</evidence>
<dbReference type="InterPro" id="IPR000620">
    <property type="entry name" value="EamA_dom"/>
</dbReference>
<keyword evidence="10" id="KW-1185">Reference proteome</keyword>
<feature type="transmembrane region" description="Helical" evidence="6">
    <location>
        <begin position="184"/>
        <end position="202"/>
    </location>
</feature>
<dbReference type="InterPro" id="IPR037185">
    <property type="entry name" value="EmrE-like"/>
</dbReference>
<comment type="similarity">
    <text evidence="2">Belongs to the drug/metabolite transporter (DMT) superfamily. 10 TMS drug/metabolite exporter (DME) (TC 2.A.7.3) family.</text>
</comment>
<keyword evidence="3 6" id="KW-0812">Transmembrane</keyword>
<evidence type="ECO:0000256" key="5">
    <source>
        <dbReference type="ARBA" id="ARBA00023136"/>
    </source>
</evidence>
<sequence length="326" mass="33408">MTTISRKQAISGSFLALVAVALTATTDMLAKVLGGELPLAQVNFLAAVVGIVGAWALSRAGAFGGGGGLRTAFPGAMALRALSAVAAAVSFFLAYKNLQLTEVFVFASTLPIFAGLMSGPLLGERVAPRHWLALAASTLGVAMAMPMPGSGDLLWGGMALAGSLFGALSLTLARRIGRHERNAAALVFYPQLALALIMGLALPGQLVPMSLPQIALTITFGMGFLLGKMALAAAFSRAPAMVVTPVVNLQFFALLALGYVVFGDMPAHDIYIGAAIVTLAGFYVTFGARNEAQPGAARVPAAPRTEGGAMLRSVGLRSKAAAPPRL</sequence>
<evidence type="ECO:0000256" key="2">
    <source>
        <dbReference type="ARBA" id="ARBA00009853"/>
    </source>
</evidence>
<gene>
    <name evidence="8" type="ORF">GCM10008024_12840</name>
    <name evidence="9" type="ORF">SAMN05444006_10531</name>
</gene>
<evidence type="ECO:0000313" key="8">
    <source>
        <dbReference type="EMBL" id="GHE00615.1"/>
    </source>
</evidence>
<feature type="transmembrane region" description="Helical" evidence="6">
    <location>
        <begin position="104"/>
        <end position="123"/>
    </location>
</feature>
<keyword evidence="4 6" id="KW-1133">Transmembrane helix</keyword>
<dbReference type="Proteomes" id="UP000199541">
    <property type="component" value="Unassembled WGS sequence"/>
</dbReference>
<feature type="transmembrane region" description="Helical" evidence="6">
    <location>
        <begin position="39"/>
        <end position="57"/>
    </location>
</feature>
<dbReference type="Pfam" id="PF00892">
    <property type="entry name" value="EamA"/>
    <property type="match status" value="1"/>
</dbReference>
<dbReference type="PANTHER" id="PTHR22911">
    <property type="entry name" value="ACYL-MALONYL CONDENSING ENZYME-RELATED"/>
    <property type="match status" value="1"/>
</dbReference>
<dbReference type="RefSeq" id="WP_051646115.1">
    <property type="nucleotide sequence ID" value="NZ_BNAB01000004.1"/>
</dbReference>
<dbReference type="SUPFAM" id="SSF103481">
    <property type="entry name" value="Multidrug resistance efflux transporter EmrE"/>
    <property type="match status" value="1"/>
</dbReference>
<keyword evidence="5 6" id="KW-0472">Membrane</keyword>
<feature type="transmembrane region" description="Helical" evidence="6">
    <location>
        <begin position="78"/>
        <end position="98"/>
    </location>
</feature>
<proteinExistence type="inferred from homology"/>
<feature type="transmembrane region" description="Helical" evidence="6">
    <location>
        <begin position="130"/>
        <end position="147"/>
    </location>
</feature>
<dbReference type="Proteomes" id="UP000634647">
    <property type="component" value="Unassembled WGS sequence"/>
</dbReference>
<dbReference type="AlphaFoldDB" id="A0AAN4UQ12"/>
<dbReference type="GO" id="GO:0016020">
    <property type="term" value="C:membrane"/>
    <property type="evidence" value="ECO:0007669"/>
    <property type="project" value="UniProtKB-SubCell"/>
</dbReference>
<feature type="transmembrane region" description="Helical" evidence="6">
    <location>
        <begin position="153"/>
        <end position="172"/>
    </location>
</feature>
<evidence type="ECO:0000259" key="7">
    <source>
        <dbReference type="Pfam" id="PF00892"/>
    </source>
</evidence>
<feature type="transmembrane region" description="Helical" evidence="6">
    <location>
        <begin position="214"/>
        <end position="235"/>
    </location>
</feature>
<feature type="transmembrane region" description="Helical" evidence="6">
    <location>
        <begin position="242"/>
        <end position="262"/>
    </location>
</feature>
<dbReference type="EMBL" id="FNOB01000005">
    <property type="protein sequence ID" value="SDW58866.1"/>
    <property type="molecule type" value="Genomic_DNA"/>
</dbReference>
<dbReference type="PANTHER" id="PTHR22911:SF6">
    <property type="entry name" value="SOLUTE CARRIER FAMILY 35 MEMBER G1"/>
    <property type="match status" value="1"/>
</dbReference>
<comment type="caution">
    <text evidence="8">The sequence shown here is derived from an EMBL/GenBank/DDBJ whole genome shotgun (WGS) entry which is preliminary data.</text>
</comment>
<name>A0AAN4UQ12_9RHOB</name>
<organism evidence="8 11">
    <name type="scientific">Allgaiera indica</name>
    <dbReference type="NCBI Taxonomy" id="765699"/>
    <lineage>
        <taxon>Bacteria</taxon>
        <taxon>Pseudomonadati</taxon>
        <taxon>Pseudomonadota</taxon>
        <taxon>Alphaproteobacteria</taxon>
        <taxon>Rhodobacterales</taxon>
        <taxon>Paracoccaceae</taxon>
        <taxon>Allgaiera</taxon>
    </lineage>
</organism>
<dbReference type="EMBL" id="BNAB01000004">
    <property type="protein sequence ID" value="GHE00615.1"/>
    <property type="molecule type" value="Genomic_DNA"/>
</dbReference>
<evidence type="ECO:0000313" key="11">
    <source>
        <dbReference type="Proteomes" id="UP000634647"/>
    </source>
</evidence>